<dbReference type="GeneID" id="111116287"/>
<name>A0A8B8C5K1_CRAVI</name>
<organism evidence="4 5">
    <name type="scientific">Crassostrea virginica</name>
    <name type="common">Eastern oyster</name>
    <dbReference type="NCBI Taxonomy" id="6565"/>
    <lineage>
        <taxon>Eukaryota</taxon>
        <taxon>Metazoa</taxon>
        <taxon>Spiralia</taxon>
        <taxon>Lophotrochozoa</taxon>
        <taxon>Mollusca</taxon>
        <taxon>Bivalvia</taxon>
        <taxon>Autobranchia</taxon>
        <taxon>Pteriomorphia</taxon>
        <taxon>Ostreida</taxon>
        <taxon>Ostreoidea</taxon>
        <taxon>Ostreidae</taxon>
        <taxon>Crassostrea</taxon>
    </lineage>
</organism>
<feature type="compositionally biased region" description="Low complexity" evidence="2">
    <location>
        <begin position="162"/>
        <end position="174"/>
    </location>
</feature>
<dbReference type="PANTHER" id="PTHR23098:SF16">
    <property type="entry name" value="REGULATORY PROTEIN ZESTE"/>
    <property type="match status" value="1"/>
</dbReference>
<dbReference type="KEGG" id="cvn:111116287"/>
<proteinExistence type="predicted"/>
<dbReference type="AlphaFoldDB" id="A0A8B8C5K1"/>
<feature type="coiled-coil region" evidence="1">
    <location>
        <begin position="213"/>
        <end position="247"/>
    </location>
</feature>
<reference evidence="5" key="1">
    <citation type="submission" date="2025-08" db="UniProtKB">
        <authorList>
            <consortium name="RefSeq"/>
        </authorList>
    </citation>
    <scope>IDENTIFICATION</scope>
    <source>
        <tissue evidence="5">Whole sample</tissue>
    </source>
</reference>
<dbReference type="GO" id="GO:0005634">
    <property type="term" value="C:nucleus"/>
    <property type="evidence" value="ECO:0007669"/>
    <property type="project" value="TreeGrafter"/>
</dbReference>
<protein>
    <submittedName>
        <fullName evidence="5">Nuclear apoptosis-inducing factor 1-like</fullName>
    </submittedName>
</protein>
<evidence type="ECO:0000256" key="2">
    <source>
        <dbReference type="SAM" id="MobiDB-lite"/>
    </source>
</evidence>
<evidence type="ECO:0000256" key="1">
    <source>
        <dbReference type="SAM" id="Coils"/>
    </source>
</evidence>
<evidence type="ECO:0000259" key="3">
    <source>
        <dbReference type="Pfam" id="PF13873"/>
    </source>
</evidence>
<dbReference type="InterPro" id="IPR028002">
    <property type="entry name" value="Myb_DNA-bind_5"/>
</dbReference>
<dbReference type="RefSeq" id="XP_022310982.1">
    <property type="nucleotide sequence ID" value="XM_022455274.1"/>
</dbReference>
<dbReference type="Proteomes" id="UP000694844">
    <property type="component" value="Chromosome 10"/>
</dbReference>
<accession>A0A8B8C5K1</accession>
<evidence type="ECO:0000313" key="4">
    <source>
        <dbReference type="Proteomes" id="UP000694844"/>
    </source>
</evidence>
<gene>
    <name evidence="5" type="primary">LOC111116287</name>
</gene>
<feature type="compositionally biased region" description="Polar residues" evidence="2">
    <location>
        <begin position="180"/>
        <end position="203"/>
    </location>
</feature>
<feature type="region of interest" description="Disordered" evidence="2">
    <location>
        <begin position="151"/>
        <end position="208"/>
    </location>
</feature>
<dbReference type="OrthoDB" id="3066195at2759"/>
<feature type="domain" description="Myb/SANT-like DNA-binding" evidence="3">
    <location>
        <begin position="18"/>
        <end position="94"/>
    </location>
</feature>
<dbReference type="PANTHER" id="PTHR23098">
    <property type="entry name" value="AGAP001331-PA-RELATED"/>
    <property type="match status" value="1"/>
</dbReference>
<keyword evidence="1" id="KW-0175">Coiled coil</keyword>
<keyword evidence="4" id="KW-1185">Reference proteome</keyword>
<dbReference type="Pfam" id="PF13873">
    <property type="entry name" value="Myb_DNA-bind_5"/>
    <property type="match status" value="1"/>
</dbReference>
<sequence>MFRKFTKMADGDRQKKERKRNFTAREVEILVEEVEKNKAVLFAPHKDVNTNNKKNQCWNEIRCLINSIGIQERTSAEIVKKWRDISSQAKKKEAQFRREQVKTGGGPPPLPVNTNDIDQKIDAIIGKTAVEGIEGGLDTDDTNVEEVWLSGSPSMTSKSEQAAVPVHVPSSSPCPALPVTPSSTARQSPDTSNSKQLQATKTRNALKRKRTAEDVYELQCQVLEQELEKNKIEMEKSRLQINLLEKLRERVASGGRSDACLIELFSSLS</sequence>
<feature type="compositionally biased region" description="Polar residues" evidence="2">
    <location>
        <begin position="151"/>
        <end position="160"/>
    </location>
</feature>
<evidence type="ECO:0000313" key="5">
    <source>
        <dbReference type="RefSeq" id="XP_022310982.1"/>
    </source>
</evidence>